<evidence type="ECO:0008006" key="4">
    <source>
        <dbReference type="Google" id="ProtNLM"/>
    </source>
</evidence>
<dbReference type="AlphaFoldDB" id="A0A520MTT6"/>
<name>A0A520MTT6_9GAMM</name>
<keyword evidence="1" id="KW-1133">Transmembrane helix</keyword>
<evidence type="ECO:0000256" key="1">
    <source>
        <dbReference type="SAM" id="Phobius"/>
    </source>
</evidence>
<proteinExistence type="predicted"/>
<keyword evidence="1" id="KW-0472">Membrane</keyword>
<reference evidence="2 3" key="1">
    <citation type="submission" date="2019-02" db="EMBL/GenBank/DDBJ databases">
        <title>Prokaryotic population dynamics and viral predation in marine succession experiment using metagenomics: the confinement effect.</title>
        <authorList>
            <person name="Haro-Moreno J.M."/>
            <person name="Rodriguez-Valera F."/>
            <person name="Lopez-Perez M."/>
        </authorList>
    </citation>
    <scope>NUCLEOTIDE SEQUENCE [LARGE SCALE GENOMIC DNA]</scope>
    <source>
        <strain evidence="2">MED-G165</strain>
    </source>
</reference>
<comment type="caution">
    <text evidence="2">The sequence shown here is derived from an EMBL/GenBank/DDBJ whole genome shotgun (WGS) entry which is preliminary data.</text>
</comment>
<sequence>MKKLFFLSVITGSILSWIFFIFLTIFTFSPWGLIKTIDQYFLPSYSIEFSELESTGNALNRNLKFFNFNIFYNEKILLQTKELELGLSFKPQKYFNFLNINNIAIRNGYFDHSNIQNSNSSSRFLINFDEKITLSFEDFEFRRDDSVLEINGNLYGELSRSFSGQLSFLHDDQLSTIAVDAVEESYRFSINLYSFKWLSLIPAFSASPIKDLAFQMNALGELQNDKSIVRGSFDSNGLFFSSLLIKPNKGSFDYQSRKKIGILQLTEFLHPFVDE</sequence>
<feature type="transmembrane region" description="Helical" evidence="1">
    <location>
        <begin position="6"/>
        <end position="28"/>
    </location>
</feature>
<keyword evidence="1" id="KW-0812">Transmembrane</keyword>
<dbReference type="Proteomes" id="UP000316449">
    <property type="component" value="Unassembled WGS sequence"/>
</dbReference>
<evidence type="ECO:0000313" key="3">
    <source>
        <dbReference type="Proteomes" id="UP000316449"/>
    </source>
</evidence>
<feature type="non-terminal residue" evidence="2">
    <location>
        <position position="275"/>
    </location>
</feature>
<dbReference type="EMBL" id="SHBK01000007">
    <property type="protein sequence ID" value="RZO24631.1"/>
    <property type="molecule type" value="Genomic_DNA"/>
</dbReference>
<organism evidence="2 3">
    <name type="scientific">SAR86 cluster bacterium</name>
    <dbReference type="NCBI Taxonomy" id="2030880"/>
    <lineage>
        <taxon>Bacteria</taxon>
        <taxon>Pseudomonadati</taxon>
        <taxon>Pseudomonadota</taxon>
        <taxon>Gammaproteobacteria</taxon>
        <taxon>SAR86 cluster</taxon>
    </lineage>
</organism>
<gene>
    <name evidence="2" type="ORF">EVA98_00945</name>
</gene>
<protein>
    <recommendedName>
        <fullName evidence="4">AsmA-like C-terminal domain-containing protein</fullName>
    </recommendedName>
</protein>
<accession>A0A520MTT6</accession>
<evidence type="ECO:0000313" key="2">
    <source>
        <dbReference type="EMBL" id="RZO24631.1"/>
    </source>
</evidence>